<sequence length="49" mass="5477">MVSTVAPETTESRPAFSISRILGLELEKPGNCLKLHRPWTGEEQKLNVI</sequence>
<proteinExistence type="predicted"/>
<evidence type="ECO:0000313" key="2">
    <source>
        <dbReference type="Proteomes" id="UP000503349"/>
    </source>
</evidence>
<gene>
    <name evidence="1" type="ORF">EXN66_Car005972</name>
</gene>
<dbReference type="EMBL" id="CM015716">
    <property type="protein sequence ID" value="KAF3690300.1"/>
    <property type="molecule type" value="Genomic_DNA"/>
</dbReference>
<name>A0A6G1PJ22_CHAAH</name>
<organism evidence="1 2">
    <name type="scientific">Channa argus</name>
    <name type="common">Northern snakehead</name>
    <name type="synonym">Ophicephalus argus</name>
    <dbReference type="NCBI Taxonomy" id="215402"/>
    <lineage>
        <taxon>Eukaryota</taxon>
        <taxon>Metazoa</taxon>
        <taxon>Chordata</taxon>
        <taxon>Craniata</taxon>
        <taxon>Vertebrata</taxon>
        <taxon>Euteleostomi</taxon>
        <taxon>Actinopterygii</taxon>
        <taxon>Neopterygii</taxon>
        <taxon>Teleostei</taxon>
        <taxon>Neoteleostei</taxon>
        <taxon>Acanthomorphata</taxon>
        <taxon>Anabantaria</taxon>
        <taxon>Anabantiformes</taxon>
        <taxon>Channoidei</taxon>
        <taxon>Channidae</taxon>
        <taxon>Channa</taxon>
    </lineage>
</organism>
<dbReference type="AlphaFoldDB" id="A0A6G1PJ22"/>
<reference evidence="2" key="2">
    <citation type="submission" date="2019-02" db="EMBL/GenBank/DDBJ databases">
        <title>Opniocepnalus argus Var Kimnra genome.</title>
        <authorList>
            <person name="Zhou C."/>
            <person name="Xiao S."/>
        </authorList>
    </citation>
    <scope>NUCLEOTIDE SEQUENCE [LARGE SCALE GENOMIC DNA]</scope>
</reference>
<protein>
    <submittedName>
        <fullName evidence="1">Uncharacterized protein</fullName>
    </submittedName>
</protein>
<dbReference type="Proteomes" id="UP000503349">
    <property type="component" value="Chromosome 5"/>
</dbReference>
<keyword evidence="2" id="KW-1185">Reference proteome</keyword>
<reference evidence="1 2" key="1">
    <citation type="submission" date="2019-02" db="EMBL/GenBank/DDBJ databases">
        <title>Opniocepnalus argus genome.</title>
        <authorList>
            <person name="Zhou C."/>
            <person name="Xiao S."/>
        </authorList>
    </citation>
    <scope>NUCLEOTIDE SEQUENCE [LARGE SCALE GENOMIC DNA]</scope>
    <source>
        <strain evidence="1">OARG1902GOOAL</strain>
        <tissue evidence="1">Muscle</tissue>
    </source>
</reference>
<accession>A0A6G1PJ22</accession>
<evidence type="ECO:0000313" key="1">
    <source>
        <dbReference type="EMBL" id="KAF3690300.1"/>
    </source>
</evidence>